<dbReference type="SUPFAM" id="SSF50199">
    <property type="entry name" value="Staphylococcal nuclease"/>
    <property type="match status" value="1"/>
</dbReference>
<sequence length="308" mass="34106">MIDPIQVLWSPAGLSMPSLGARALVDVTDGDTPNIRMPIRMLSVDTPEVTARTPDGAAKVDKKFLQLAEWMRERPADVPISARLSKVLEPKLATGSAGTLHFTQGKSASAFEHENIDKRLRKDPPNEDEKRNLFIRIADAPFDNNNRLLAYIAPNYSTTELAKLTRAQRGTFNLDLIAAGWAAPFILYPSIPGELDLPLFLEAAAAAVKGKKGIWSDKNTLLAYEYRAMEKLFSIAKKGIEDGKPVTGAARYGWRERYCADLRTRVLHGPEDYIDVPPVYRLWIWPADVQTAIGTLNLTPAPRLVSAD</sequence>
<dbReference type="Proteomes" id="UP001595699">
    <property type="component" value="Unassembled WGS sequence"/>
</dbReference>
<keyword evidence="3" id="KW-1185">Reference proteome</keyword>
<comment type="caution">
    <text evidence="2">The sequence shown here is derived from an EMBL/GenBank/DDBJ whole genome shotgun (WGS) entry which is preliminary data.</text>
</comment>
<gene>
    <name evidence="2" type="ORF">ACFOUW_04090</name>
</gene>
<dbReference type="EMBL" id="JBHRZH010000004">
    <property type="protein sequence ID" value="MFC3760005.1"/>
    <property type="molecule type" value="Genomic_DNA"/>
</dbReference>
<evidence type="ECO:0000259" key="1">
    <source>
        <dbReference type="Pfam" id="PF00565"/>
    </source>
</evidence>
<dbReference type="Gene3D" id="2.40.50.90">
    <property type="match status" value="1"/>
</dbReference>
<accession>A0ABV7Y8L9</accession>
<feature type="domain" description="TNase-like" evidence="1">
    <location>
        <begin position="84"/>
        <end position="217"/>
    </location>
</feature>
<proteinExistence type="predicted"/>
<dbReference type="InterPro" id="IPR016071">
    <property type="entry name" value="Staphylococal_nuclease_OB-fold"/>
</dbReference>
<reference evidence="3" key="1">
    <citation type="journal article" date="2019" name="Int. J. Syst. Evol. Microbiol.">
        <title>The Global Catalogue of Microorganisms (GCM) 10K type strain sequencing project: providing services to taxonomists for standard genome sequencing and annotation.</title>
        <authorList>
            <consortium name="The Broad Institute Genomics Platform"/>
            <consortium name="The Broad Institute Genome Sequencing Center for Infectious Disease"/>
            <person name="Wu L."/>
            <person name="Ma J."/>
        </authorList>
    </citation>
    <scope>NUCLEOTIDE SEQUENCE [LARGE SCALE GENOMIC DNA]</scope>
    <source>
        <strain evidence="3">CGMCC 4.7241</strain>
    </source>
</reference>
<dbReference type="InterPro" id="IPR035437">
    <property type="entry name" value="SNase_OB-fold_sf"/>
</dbReference>
<evidence type="ECO:0000313" key="2">
    <source>
        <dbReference type="EMBL" id="MFC3760005.1"/>
    </source>
</evidence>
<evidence type="ECO:0000313" key="3">
    <source>
        <dbReference type="Proteomes" id="UP001595699"/>
    </source>
</evidence>
<organism evidence="2 3">
    <name type="scientific">Tenggerimyces flavus</name>
    <dbReference type="NCBI Taxonomy" id="1708749"/>
    <lineage>
        <taxon>Bacteria</taxon>
        <taxon>Bacillati</taxon>
        <taxon>Actinomycetota</taxon>
        <taxon>Actinomycetes</taxon>
        <taxon>Propionibacteriales</taxon>
        <taxon>Nocardioidaceae</taxon>
        <taxon>Tenggerimyces</taxon>
    </lineage>
</organism>
<name>A0ABV7Y8L9_9ACTN</name>
<protein>
    <submittedName>
        <fullName evidence="2">Thermonuclease family protein</fullName>
    </submittedName>
</protein>
<dbReference type="Pfam" id="PF00565">
    <property type="entry name" value="SNase"/>
    <property type="match status" value="1"/>
</dbReference>
<dbReference type="RefSeq" id="WP_205120168.1">
    <property type="nucleotide sequence ID" value="NZ_JAFBCM010000001.1"/>
</dbReference>